<dbReference type="InterPro" id="IPR024495">
    <property type="entry name" value="DUF2771"/>
</dbReference>
<evidence type="ECO:0000313" key="2">
    <source>
        <dbReference type="EMBL" id="GGM43254.1"/>
    </source>
</evidence>
<reference evidence="2" key="2">
    <citation type="submission" date="2020-09" db="EMBL/GenBank/DDBJ databases">
        <authorList>
            <person name="Sun Q."/>
            <person name="Zhou Y."/>
        </authorList>
    </citation>
    <scope>NUCLEOTIDE SEQUENCE</scope>
    <source>
        <strain evidence="2">CGMCC 4.5737</strain>
    </source>
</reference>
<feature type="signal peptide" evidence="1">
    <location>
        <begin position="1"/>
        <end position="24"/>
    </location>
</feature>
<dbReference type="AlphaFoldDB" id="A0A8J3C6S1"/>
<evidence type="ECO:0008006" key="4">
    <source>
        <dbReference type="Google" id="ProtNLM"/>
    </source>
</evidence>
<keyword evidence="1" id="KW-0732">Signal</keyword>
<name>A0A8J3C6S1_9PSEU</name>
<dbReference type="Proteomes" id="UP000637578">
    <property type="component" value="Unassembled WGS sequence"/>
</dbReference>
<dbReference type="EMBL" id="BMMK01000004">
    <property type="protein sequence ID" value="GGM43254.1"/>
    <property type="molecule type" value="Genomic_DNA"/>
</dbReference>
<keyword evidence="3" id="KW-1185">Reference proteome</keyword>
<dbReference type="Pfam" id="PF10969">
    <property type="entry name" value="DUF2771"/>
    <property type="match status" value="1"/>
</dbReference>
<comment type="caution">
    <text evidence="2">The sequence shown here is derived from an EMBL/GenBank/DDBJ whole genome shotgun (WGS) entry which is preliminary data.</text>
</comment>
<evidence type="ECO:0000313" key="3">
    <source>
        <dbReference type="Proteomes" id="UP000637578"/>
    </source>
</evidence>
<sequence>MLVLRRWTLVLVAGVGLLAASCSAPPRPEVSFFANNRTVAVGPTQFCDENLENCGADPQAEAVLRVPAGKPLQISVAKEIAAAPWQVVFRYRLPGGERVDGRSEVFRPGEQLAYSLRLPEAGAQLETAEIHQFGAVMLQRPDGGVDFPARATWVLSVDDRS</sequence>
<dbReference type="PROSITE" id="PS51257">
    <property type="entry name" value="PROKAR_LIPOPROTEIN"/>
    <property type="match status" value="1"/>
</dbReference>
<reference evidence="2" key="1">
    <citation type="journal article" date="2014" name="Int. J. Syst. Evol. Microbiol.">
        <title>Complete genome sequence of Corynebacterium casei LMG S-19264T (=DSM 44701T), isolated from a smear-ripened cheese.</title>
        <authorList>
            <consortium name="US DOE Joint Genome Institute (JGI-PGF)"/>
            <person name="Walter F."/>
            <person name="Albersmeier A."/>
            <person name="Kalinowski J."/>
            <person name="Ruckert C."/>
        </authorList>
    </citation>
    <scope>NUCLEOTIDE SEQUENCE</scope>
    <source>
        <strain evidence="2">CGMCC 4.5737</strain>
    </source>
</reference>
<evidence type="ECO:0000256" key="1">
    <source>
        <dbReference type="SAM" id="SignalP"/>
    </source>
</evidence>
<gene>
    <name evidence="2" type="ORF">GCM10012275_12770</name>
</gene>
<organism evidence="2 3">
    <name type="scientific">Longimycelium tulufanense</name>
    <dbReference type="NCBI Taxonomy" id="907463"/>
    <lineage>
        <taxon>Bacteria</taxon>
        <taxon>Bacillati</taxon>
        <taxon>Actinomycetota</taxon>
        <taxon>Actinomycetes</taxon>
        <taxon>Pseudonocardiales</taxon>
        <taxon>Pseudonocardiaceae</taxon>
        <taxon>Longimycelium</taxon>
    </lineage>
</organism>
<feature type="chain" id="PRO_5038504888" description="DUF2771 family protein" evidence="1">
    <location>
        <begin position="25"/>
        <end position="161"/>
    </location>
</feature>
<protein>
    <recommendedName>
        <fullName evidence="4">DUF2771 family protein</fullName>
    </recommendedName>
</protein>
<accession>A0A8J3C6S1</accession>
<proteinExistence type="predicted"/>